<keyword evidence="1" id="KW-0472">Membrane</keyword>
<name>A0A2K9E2X3_9FIRM</name>
<dbReference type="KEGG" id="hsc:HVS_03815"/>
<evidence type="ECO:0000256" key="1">
    <source>
        <dbReference type="SAM" id="Phobius"/>
    </source>
</evidence>
<reference evidence="2 3" key="1">
    <citation type="submission" date="2017-12" db="EMBL/GenBank/DDBJ databases">
        <title>Complete genome sequence of Herbivorax saccincola GGR1, a novel Cellulosome-producing hydrolytic bacterium in a thermophilic biogas plant, established by Illumina and Nanopore MinION sequencing.</title>
        <authorList>
            <person name="Pechtl A."/>
            <person name="Ruckert C."/>
            <person name="Koeck D.E."/>
            <person name="Maus I."/>
            <person name="Winkler A."/>
            <person name="Kalinowski J."/>
            <person name="Puhler A."/>
            <person name="Schwarz W.W."/>
            <person name="Zverlov V.V."/>
            <person name="Schluter A."/>
            <person name="Liebl W."/>
        </authorList>
    </citation>
    <scope>NUCLEOTIDE SEQUENCE [LARGE SCALE GENOMIC DNA]</scope>
    <source>
        <strain evidence="3">SR1</strain>
    </source>
</reference>
<proteinExistence type="predicted"/>
<gene>
    <name evidence="2" type="ORF">HVS_03815</name>
</gene>
<feature type="transmembrane region" description="Helical" evidence="1">
    <location>
        <begin position="12"/>
        <end position="36"/>
    </location>
</feature>
<keyword evidence="3" id="KW-1185">Reference proteome</keyword>
<accession>A0A2K9E2X3</accession>
<evidence type="ECO:0000313" key="3">
    <source>
        <dbReference type="Proteomes" id="UP000233534"/>
    </source>
</evidence>
<keyword evidence="1" id="KW-0812">Transmembrane</keyword>
<sequence length="50" mass="5019">MSFDERVAVSGGGGCFGGSFVIFLIILIIIILLPLFGSGSCGGFGGVAHE</sequence>
<dbReference type="RefSeq" id="WP_101299392.1">
    <property type="nucleotide sequence ID" value="NZ_CP025197.1"/>
</dbReference>
<dbReference type="AlphaFoldDB" id="A0A2K9E2X3"/>
<organism evidence="2 3">
    <name type="scientific">Acetivibrio saccincola</name>
    <dbReference type="NCBI Taxonomy" id="1677857"/>
    <lineage>
        <taxon>Bacteria</taxon>
        <taxon>Bacillati</taxon>
        <taxon>Bacillota</taxon>
        <taxon>Clostridia</taxon>
        <taxon>Eubacteriales</taxon>
        <taxon>Oscillospiraceae</taxon>
        <taxon>Acetivibrio</taxon>
    </lineage>
</organism>
<evidence type="ECO:0000313" key="2">
    <source>
        <dbReference type="EMBL" id="AUG56708.1"/>
    </source>
</evidence>
<keyword evidence="1" id="KW-1133">Transmembrane helix</keyword>
<dbReference type="Proteomes" id="UP000233534">
    <property type="component" value="Chromosome"/>
</dbReference>
<dbReference type="EMBL" id="CP025197">
    <property type="protein sequence ID" value="AUG56708.1"/>
    <property type="molecule type" value="Genomic_DNA"/>
</dbReference>
<protein>
    <submittedName>
        <fullName evidence="2">Uncharacterized protein</fullName>
    </submittedName>
</protein>